<dbReference type="Proteomes" id="UP000031774">
    <property type="component" value="Chromosome"/>
</dbReference>
<dbReference type="AlphaFoldDB" id="A0A0B5II00"/>
<protein>
    <recommendedName>
        <fullName evidence="4">Alpha/beta hydrolase fold-3 domain-containing protein</fullName>
    </recommendedName>
</protein>
<evidence type="ECO:0000256" key="1">
    <source>
        <dbReference type="ARBA" id="ARBA00010515"/>
    </source>
</evidence>
<dbReference type="PANTHER" id="PTHR48081:SF8">
    <property type="entry name" value="ALPHA_BETA HYDROLASE FOLD-3 DOMAIN-CONTAINING PROTEIN-RELATED"/>
    <property type="match status" value="1"/>
</dbReference>
<keyword evidence="6" id="KW-1185">Reference proteome</keyword>
<comment type="similarity">
    <text evidence="1">Belongs to the 'GDXG' lipolytic enzyme family.</text>
</comment>
<dbReference type="InterPro" id="IPR033140">
    <property type="entry name" value="Lipase_GDXG_put_SER_AS"/>
</dbReference>
<evidence type="ECO:0000313" key="5">
    <source>
        <dbReference type="EMBL" id="AJF67989.1"/>
    </source>
</evidence>
<dbReference type="InterPro" id="IPR013094">
    <property type="entry name" value="AB_hydrolase_3"/>
</dbReference>
<dbReference type="EMBL" id="CP010407">
    <property type="protein sequence ID" value="AJF67989.1"/>
    <property type="molecule type" value="Genomic_DNA"/>
</dbReference>
<sequence>MSTSPAATGLSVGEWIQRQLGIGMGRLPASLLKRLVDVPVNADGEQMAPEIAMLMSAVAKAPDFSDLSPAEARAAELKDTRIYGERPLPMGHVEELELPGGLAATRYRAGTSSAGLVVYFHGGGFVLSNRAVYDAPLRFLAHHSGMDVLSVEYRLAPENPYPAPHDDAMVAWEYALTHAARWGIPLDRIAVAGDSAGANIAAVLTQRLRGHERQPALQALIYPVTDLAGSRPSHREFADSPALTAKQIAWFLDQYAPPGVDRTDPHVSPLLADDLTGLPPALVTVAGFDPLRDDGLAYAARLTESGVPMALIREPGLVHGYLTLTALSTTSRDAVKRIAWAIVRAMA</sequence>
<keyword evidence="2" id="KW-0378">Hydrolase</keyword>
<organism evidence="5 6">
    <name type="scientific">Streptomyces vietnamensis</name>
    <dbReference type="NCBI Taxonomy" id="362257"/>
    <lineage>
        <taxon>Bacteria</taxon>
        <taxon>Bacillati</taxon>
        <taxon>Actinomycetota</taxon>
        <taxon>Actinomycetes</taxon>
        <taxon>Kitasatosporales</taxon>
        <taxon>Streptomycetaceae</taxon>
        <taxon>Streptomyces</taxon>
    </lineage>
</organism>
<dbReference type="SUPFAM" id="SSF53474">
    <property type="entry name" value="alpha/beta-Hydrolases"/>
    <property type="match status" value="1"/>
</dbReference>
<evidence type="ECO:0000256" key="2">
    <source>
        <dbReference type="ARBA" id="ARBA00022801"/>
    </source>
</evidence>
<name>A0A0B5II00_9ACTN</name>
<feature type="domain" description="Alpha/beta hydrolase fold-3" evidence="4">
    <location>
        <begin position="117"/>
        <end position="322"/>
    </location>
</feature>
<dbReference type="Gene3D" id="3.40.50.1820">
    <property type="entry name" value="alpha/beta hydrolase"/>
    <property type="match status" value="1"/>
</dbReference>
<dbReference type="InterPro" id="IPR029058">
    <property type="entry name" value="AB_hydrolase_fold"/>
</dbReference>
<reference evidence="5 6" key="1">
    <citation type="submission" date="2014-12" db="EMBL/GenBank/DDBJ databases">
        <title>Complete genome sequence of Streptomyces vietnamensis strain GIMV4.0001, a genetic manipulable producer of the benzoisochromanequinone antibiotic granaticin.</title>
        <authorList>
            <person name="Deng M.R."/>
            <person name="Guo J."/>
            <person name="Ma L.Y."/>
            <person name="Feng G.D."/>
            <person name="Mo C.Y."/>
            <person name="Zhu H.H."/>
        </authorList>
    </citation>
    <scope>NUCLEOTIDE SEQUENCE [LARGE SCALE GENOMIC DNA]</scope>
    <source>
        <strain evidence="6">GIMV4.0001</strain>
    </source>
</reference>
<accession>A0A0B5II00</accession>
<gene>
    <name evidence="5" type="ORF">SVTN_30145</name>
</gene>
<dbReference type="HOGENOM" id="CLU_012494_6_4_11"/>
<evidence type="ECO:0000256" key="3">
    <source>
        <dbReference type="PROSITE-ProRule" id="PRU10038"/>
    </source>
</evidence>
<feature type="active site" evidence="3">
    <location>
        <position position="195"/>
    </location>
</feature>
<dbReference type="GO" id="GO:0016787">
    <property type="term" value="F:hydrolase activity"/>
    <property type="evidence" value="ECO:0007669"/>
    <property type="project" value="UniProtKB-KW"/>
</dbReference>
<evidence type="ECO:0000259" key="4">
    <source>
        <dbReference type="Pfam" id="PF07859"/>
    </source>
</evidence>
<dbReference type="PANTHER" id="PTHR48081">
    <property type="entry name" value="AB HYDROLASE SUPERFAMILY PROTEIN C4A8.06C"/>
    <property type="match status" value="1"/>
</dbReference>
<evidence type="ECO:0000313" key="6">
    <source>
        <dbReference type="Proteomes" id="UP000031774"/>
    </source>
</evidence>
<dbReference type="STRING" id="362257.SVTN_30145"/>
<dbReference type="Pfam" id="PF07859">
    <property type="entry name" value="Abhydrolase_3"/>
    <property type="match status" value="1"/>
</dbReference>
<dbReference type="RefSeq" id="WP_041131917.1">
    <property type="nucleotide sequence ID" value="NZ_CP010407.1"/>
</dbReference>
<dbReference type="PROSITE" id="PS01174">
    <property type="entry name" value="LIPASE_GDXG_SER"/>
    <property type="match status" value="1"/>
</dbReference>
<dbReference type="InterPro" id="IPR050300">
    <property type="entry name" value="GDXG_lipolytic_enzyme"/>
</dbReference>
<proteinExistence type="inferred from homology"/>
<dbReference type="KEGG" id="svt:SVTN_30145"/>